<dbReference type="SUPFAM" id="SSF49373">
    <property type="entry name" value="Invasin/intimin cell-adhesion fragments"/>
    <property type="match status" value="3"/>
</dbReference>
<feature type="region of interest" description="Disordered" evidence="2">
    <location>
        <begin position="49"/>
        <end position="84"/>
    </location>
</feature>
<proteinExistence type="inferred from homology"/>
<dbReference type="Pfam" id="PF02369">
    <property type="entry name" value="Big_1"/>
    <property type="match status" value="1"/>
</dbReference>
<dbReference type="GO" id="GO:0009279">
    <property type="term" value="C:cell outer membrane"/>
    <property type="evidence" value="ECO:0007669"/>
    <property type="project" value="TreeGrafter"/>
</dbReference>
<dbReference type="PRINTS" id="PR01369">
    <property type="entry name" value="INTIMIN"/>
</dbReference>
<evidence type="ECO:0000256" key="1">
    <source>
        <dbReference type="ARBA" id="ARBA00010116"/>
    </source>
</evidence>
<evidence type="ECO:0000256" key="2">
    <source>
        <dbReference type="SAM" id="MobiDB-lite"/>
    </source>
</evidence>
<protein>
    <submittedName>
        <fullName evidence="5 6">Invasin</fullName>
    </submittedName>
</protein>
<dbReference type="Proteomes" id="UP000198919">
    <property type="component" value="Unassembled WGS sequence"/>
</dbReference>
<evidence type="ECO:0000259" key="3">
    <source>
        <dbReference type="Pfam" id="PF02369"/>
    </source>
</evidence>
<feature type="compositionally biased region" description="Polar residues" evidence="2">
    <location>
        <begin position="50"/>
        <end position="67"/>
    </location>
</feature>
<gene>
    <name evidence="6" type="ORF">SAMN05421680_10662</name>
    <name evidence="5" type="ORF">Xmau_01599</name>
</gene>
<dbReference type="PANTHER" id="PTHR39576">
    <property type="entry name" value="ATTACHING AND EFFACING PROTEIN HOMOLOG-RELATED-RELATED"/>
    <property type="match status" value="1"/>
</dbReference>
<organism evidence="6 7">
    <name type="scientific">Xenorhabdus mauleonii</name>
    <dbReference type="NCBI Taxonomy" id="351675"/>
    <lineage>
        <taxon>Bacteria</taxon>
        <taxon>Pseudomonadati</taxon>
        <taxon>Pseudomonadota</taxon>
        <taxon>Gammaproteobacteria</taxon>
        <taxon>Enterobacterales</taxon>
        <taxon>Morganellaceae</taxon>
        <taxon>Xenorhabdus</taxon>
    </lineage>
</organism>
<dbReference type="STRING" id="351675.SAMN05421680_10662"/>
<accession>A0A1I3P847</accession>
<feature type="compositionally biased region" description="Basic and acidic residues" evidence="2">
    <location>
        <begin position="73"/>
        <end position="84"/>
    </location>
</feature>
<evidence type="ECO:0000313" key="7">
    <source>
        <dbReference type="Proteomes" id="UP000198919"/>
    </source>
</evidence>
<dbReference type="PANTHER" id="PTHR39576:SF2">
    <property type="entry name" value="ATTACHING AND EFFACING PROTEIN HOMOLOG-RELATED"/>
    <property type="match status" value="1"/>
</dbReference>
<sequence>MSSYISKFIVLFVFLYTLLIPPAMINAFAEGHLSSDKTLSQGTDAKENIKSQVNESSQKNLSSNTPTKNNIKKNNEISHAEPPDDIGKNLYTASHILSSSPSGLVDQARSYALGKLNSTVASETQKWLSQFGTTRINFGLDKKGTLENSSFDLFLPFYDNKTDWLFFSQVGYRHKDNRNTINIGLGGRYFYQNWMYGLNTFYDHDLTGQNQRLGLGGEIWGDYIKLSANTYWRLSHWQDSRSFKNYHERPANGYDIQGEFFLPAYPNLGAKLAYEQYFGDNITLFNRDTKQKNPSLAKLGLTYTPIPLFTLGVDYKQGESGHTETQFLASLNYKLGTSLRAQLSPENVASMRTLAGSRYDLVERNNNIVLEHQKKPIAKLSLPATLIGYSHEQQDITATLSSNASVKQIHWTTNKDFIEHGGKLSSNTGKTIKVTLPNYLPGNNQKNNYQIYALAEMEDNQKSVPVEIMVIVRPFMVKKQSEANFIPAGPLPATGHKEDGYTFNPVVTFDTVNNTPIKNISLDDVQWVTEPKAGPASGLQFINWQQPSSAALDGNGQFNLKPILTSTQPHKNVKVYLQFNGQPPQLVGEVSFNETVASFYVDRITVSPQETLVANGKQAYTYTAVILDHQKNPAKTQKIPHVAWSKDKNVDGLIWEPQKGDITTDEHGKLTATLASNDSIENVMVSLSIDNQTPVNAERAVSFIADTDSYHIQGNSLDVDPPGPLSADGHHSYTFTGIVIDGRGQPVSTQKIANMQWSIAKGGQDESHNPKLKLHPNSDTTAPDGKLTATLTSTEAMNDLLVSLVIGKQQPANAKNSVAFVADTKSYHIQKGIIEVKPKDKPFLTANGRQHYTYSAVVADINGNPVPNQDIANVKWDSDKKVKGLNLEYPNTKTDGGGYLYATLSSTAAVDNIAVSLAIEEQAAVKAQQTVSFKPEHITIQADKSTPQAIYETYIYTATITDADGKPESIENVHWDWEPKITGITLKKLPLEGYDIKNGQFKAELTSTVEASNVVVSVSTNKNNVKPAPPVEFKWPTIEKITLTPKNGTVPPDGKKAYQIDTNVVLKSDHSTTPYTEQKIKFKWELNLPTESKPKETWLSDTKDMTAQPGGKLSVFLYSTQKDPDPVIKGATVCLNIVNGPKPSKQNCSEPISFQEPPIDFDINKIEVYGVEQGGSSGPFDSKKRLIGNGKDKYQYRALITKKGTTDAIKRHTFSNVKWTRDQTQIDTAELPEPQPDNPKNEVSSYTTDGEGYLYATLDSHVGVGKDIKVALKMFNQKTGENETNETNASNSVRFDPEAKPAVMYVYNQYNDKKNKIFYEPQPYNILLSVSAELRALSDPKTPFDKNELEYSADINSNYIYFITLGKNDKGPIKFHNPGNALIKAKVTKQDGSIYLYKYNYTGIRLIKSLGDEQFSGYHTSKTNNTCEASNTINDPSNSSYQHTPKIKHLKSSYGKSSINSEYKNLYDWGIFTQSGDTQAKRDELTVIAYDNAHNLAVYNTITEKIDESIDAEGLIICAIGSD</sequence>
<dbReference type="Gene3D" id="2.60.40.10">
    <property type="entry name" value="Immunoglobulins"/>
    <property type="match status" value="4"/>
</dbReference>
<dbReference type="GO" id="GO:0007155">
    <property type="term" value="P:cell adhesion"/>
    <property type="evidence" value="ECO:0007669"/>
    <property type="project" value="InterPro"/>
</dbReference>
<evidence type="ECO:0000313" key="5">
    <source>
        <dbReference type="EMBL" id="PHM44885.1"/>
    </source>
</evidence>
<reference evidence="7" key="1">
    <citation type="submission" date="2016-10" db="EMBL/GenBank/DDBJ databases">
        <authorList>
            <person name="Varghese N."/>
            <person name="Submissions S."/>
        </authorList>
    </citation>
    <scope>NUCLEOTIDE SEQUENCE [LARGE SCALE GENOMIC DNA]</scope>
    <source>
        <strain evidence="7">DSM 17908</strain>
    </source>
</reference>
<dbReference type="InterPro" id="IPR038177">
    <property type="entry name" value="IAT_beta_sf"/>
</dbReference>
<name>A0A1I3P847_9GAMM</name>
<dbReference type="Gene3D" id="2.40.160.160">
    <property type="entry name" value="Inverse autotransporter, beta-domain"/>
    <property type="match status" value="1"/>
</dbReference>
<evidence type="ECO:0000313" key="6">
    <source>
        <dbReference type="EMBL" id="SFJ17725.1"/>
    </source>
</evidence>
<dbReference type="Proteomes" id="UP000224607">
    <property type="component" value="Unassembled WGS sequence"/>
</dbReference>
<feature type="region of interest" description="Disordered" evidence="2">
    <location>
        <begin position="763"/>
        <end position="784"/>
    </location>
</feature>
<dbReference type="Pfam" id="PF11924">
    <property type="entry name" value="IAT_beta"/>
    <property type="match status" value="1"/>
</dbReference>
<dbReference type="EMBL" id="FORG01000006">
    <property type="protein sequence ID" value="SFJ17725.1"/>
    <property type="molecule type" value="Genomic_DNA"/>
</dbReference>
<dbReference type="InterPro" id="IPR013783">
    <property type="entry name" value="Ig-like_fold"/>
</dbReference>
<dbReference type="InterPro" id="IPR008964">
    <property type="entry name" value="Invasin/intimin_cell_adhesion"/>
</dbReference>
<comment type="similarity">
    <text evidence="1">Belongs to the intimin/invasin family.</text>
</comment>
<dbReference type="OrthoDB" id="6437047at2"/>
<feature type="domain" description="Inverse autotransporter beta-domain" evidence="4">
    <location>
        <begin position="103"/>
        <end position="366"/>
    </location>
</feature>
<dbReference type="EMBL" id="NITY01000004">
    <property type="protein sequence ID" value="PHM44885.1"/>
    <property type="molecule type" value="Genomic_DNA"/>
</dbReference>
<evidence type="ECO:0000259" key="4">
    <source>
        <dbReference type="Pfam" id="PF11924"/>
    </source>
</evidence>
<evidence type="ECO:0000313" key="8">
    <source>
        <dbReference type="Proteomes" id="UP000224607"/>
    </source>
</evidence>
<dbReference type="InterPro" id="IPR003344">
    <property type="entry name" value="Big_1_dom"/>
</dbReference>
<dbReference type="FunFam" id="2.40.160.160:FF:000001">
    <property type="entry name" value="Intimin-like inverse autotransporter SinH"/>
    <property type="match status" value="1"/>
</dbReference>
<dbReference type="InterPro" id="IPR024519">
    <property type="entry name" value="IAT_beta"/>
</dbReference>
<dbReference type="InterPro" id="IPR003535">
    <property type="entry name" value="Intimin/invasin_bac"/>
</dbReference>
<keyword evidence="8" id="KW-1185">Reference proteome</keyword>
<dbReference type="RefSeq" id="WP_092509663.1">
    <property type="nucleotide sequence ID" value="NZ_CAWNQB010000034.1"/>
</dbReference>
<dbReference type="InterPro" id="IPR051715">
    <property type="entry name" value="Intimin-Invasin_domain"/>
</dbReference>
<reference evidence="6" key="2">
    <citation type="submission" date="2016-10" db="EMBL/GenBank/DDBJ databases">
        <authorList>
            <person name="de Groot N.N."/>
        </authorList>
    </citation>
    <scope>NUCLEOTIDE SEQUENCE [LARGE SCALE GENOMIC DNA]</scope>
    <source>
        <strain evidence="6">DSM 17908</strain>
    </source>
</reference>
<feature type="domain" description="Big-1" evidence="3">
    <location>
        <begin position="844"/>
        <end position="933"/>
    </location>
</feature>
<reference evidence="5 8" key="3">
    <citation type="journal article" date="2017" name="Nat. Microbiol.">
        <title>Natural product diversity associated with the nematode symbionts Photorhabdus and Xenorhabdus.</title>
        <authorList>
            <person name="Tobias N.J."/>
            <person name="Wolff H."/>
            <person name="Djahanschiri B."/>
            <person name="Grundmann F."/>
            <person name="Kronenwerth M."/>
            <person name="Shi Y.M."/>
            <person name="Simonyi S."/>
            <person name="Grun P."/>
            <person name="Shapiro-Ilan D."/>
            <person name="Pidot S.J."/>
            <person name="Stinear T.P."/>
            <person name="Ebersberger I."/>
            <person name="Bode H.B."/>
        </authorList>
    </citation>
    <scope>NUCLEOTIDE SEQUENCE [LARGE SCALE GENOMIC DNA]</scope>
    <source>
        <strain evidence="5 8">DSM 17908</strain>
    </source>
</reference>